<dbReference type="GeneID" id="27314843"/>
<dbReference type="SMART" id="SM00822">
    <property type="entry name" value="PKS_KR"/>
    <property type="match status" value="1"/>
</dbReference>
<evidence type="ECO:0000256" key="2">
    <source>
        <dbReference type="ARBA" id="ARBA00022857"/>
    </source>
</evidence>
<keyword evidence="2" id="KW-0521">NADP</keyword>
<dbReference type="InterPro" id="IPR057326">
    <property type="entry name" value="KR_dom"/>
</dbReference>
<dbReference type="EMBL" id="KN847553">
    <property type="protein sequence ID" value="KIW01689.1"/>
    <property type="molecule type" value="Genomic_DNA"/>
</dbReference>
<evidence type="ECO:0000313" key="5">
    <source>
        <dbReference type="EMBL" id="KIW01689.1"/>
    </source>
</evidence>
<keyword evidence="3" id="KW-0560">Oxidoreductase</keyword>
<dbReference type="STRING" id="253628.A0A0D2AR56"/>
<protein>
    <recommendedName>
        <fullName evidence="4">Ketoreductase domain-containing protein</fullName>
    </recommendedName>
</protein>
<dbReference type="PROSITE" id="PS00061">
    <property type="entry name" value="ADH_SHORT"/>
    <property type="match status" value="1"/>
</dbReference>
<organism evidence="5 6">
    <name type="scientific">Verruconis gallopava</name>
    <dbReference type="NCBI Taxonomy" id="253628"/>
    <lineage>
        <taxon>Eukaryota</taxon>
        <taxon>Fungi</taxon>
        <taxon>Dikarya</taxon>
        <taxon>Ascomycota</taxon>
        <taxon>Pezizomycotina</taxon>
        <taxon>Dothideomycetes</taxon>
        <taxon>Pleosporomycetidae</taxon>
        <taxon>Venturiales</taxon>
        <taxon>Sympoventuriaceae</taxon>
        <taxon>Verruconis</taxon>
    </lineage>
</organism>
<sequence length="288" mass="30626">MSLNAHDPINREAKPPQANSATPLADLFRLEGRTIIVTGGAGALGAAVVGTVLESGGDVVCLDIIVSPNGSVWEMLKASSRKHGTTLSYFQCDVTNSEEVAKVFSDFVPTLRSPIRGLVNCVGVSDNYSVIDFPPEKFKRLLNINVLGTFIVAQAVAREVIKTGLSASMVLISSISGLVSNRGTDNAGYNSSKAAVLQLARSMAAEWGGRVGIPLIRVNSISPGYIRTPALQVALDRPGLEEQIIGDHMLYRLSTVDEYRAPVLFLLGDGSSFVTGTDLRVDGGYCAW</sequence>
<name>A0A0D2AR56_9PEZI</name>
<dbReference type="PANTHER" id="PTHR43008:SF4">
    <property type="entry name" value="CHAIN DEHYDROGENASE, PUTATIVE (AFU_ORTHOLOGUE AFUA_4G08710)-RELATED"/>
    <property type="match status" value="1"/>
</dbReference>
<evidence type="ECO:0000256" key="1">
    <source>
        <dbReference type="ARBA" id="ARBA00006484"/>
    </source>
</evidence>
<dbReference type="VEuPathDB" id="FungiDB:PV09_06870"/>
<proteinExistence type="inferred from homology"/>
<dbReference type="InParanoid" id="A0A0D2AR56"/>
<feature type="domain" description="Ketoreductase" evidence="4">
    <location>
        <begin position="33"/>
        <end position="219"/>
    </location>
</feature>
<accession>A0A0D2AR56</accession>
<dbReference type="PRINTS" id="PR00081">
    <property type="entry name" value="GDHRDH"/>
</dbReference>
<dbReference type="OrthoDB" id="1669814at2759"/>
<dbReference type="RefSeq" id="XP_016211558.1">
    <property type="nucleotide sequence ID" value="XM_016360572.1"/>
</dbReference>
<dbReference type="SUPFAM" id="SSF51735">
    <property type="entry name" value="NAD(P)-binding Rossmann-fold domains"/>
    <property type="match status" value="1"/>
</dbReference>
<dbReference type="HOGENOM" id="CLU_010194_1_1_1"/>
<evidence type="ECO:0000256" key="3">
    <source>
        <dbReference type="ARBA" id="ARBA00023002"/>
    </source>
</evidence>
<evidence type="ECO:0000313" key="6">
    <source>
        <dbReference type="Proteomes" id="UP000053259"/>
    </source>
</evidence>
<keyword evidence="6" id="KW-1185">Reference proteome</keyword>
<dbReference type="InterPro" id="IPR036291">
    <property type="entry name" value="NAD(P)-bd_dom_sf"/>
</dbReference>
<comment type="similarity">
    <text evidence="1">Belongs to the short-chain dehydrogenases/reductases (SDR) family.</text>
</comment>
<dbReference type="AlphaFoldDB" id="A0A0D2AR56"/>
<dbReference type="GO" id="GO:0016616">
    <property type="term" value="F:oxidoreductase activity, acting on the CH-OH group of donors, NAD or NADP as acceptor"/>
    <property type="evidence" value="ECO:0007669"/>
    <property type="project" value="UniProtKB-ARBA"/>
</dbReference>
<evidence type="ECO:0000259" key="4">
    <source>
        <dbReference type="SMART" id="SM00822"/>
    </source>
</evidence>
<dbReference type="Proteomes" id="UP000053259">
    <property type="component" value="Unassembled WGS sequence"/>
</dbReference>
<dbReference type="PANTHER" id="PTHR43008">
    <property type="entry name" value="BENZIL REDUCTASE"/>
    <property type="match status" value="1"/>
</dbReference>
<gene>
    <name evidence="5" type="ORF">PV09_06870</name>
</gene>
<dbReference type="Pfam" id="PF13561">
    <property type="entry name" value="adh_short_C2"/>
    <property type="match status" value="1"/>
</dbReference>
<dbReference type="InterPro" id="IPR020904">
    <property type="entry name" value="Sc_DH/Rdtase_CS"/>
</dbReference>
<dbReference type="InterPro" id="IPR002347">
    <property type="entry name" value="SDR_fam"/>
</dbReference>
<dbReference type="GO" id="GO:0050664">
    <property type="term" value="F:oxidoreductase activity, acting on NAD(P)H, oxygen as acceptor"/>
    <property type="evidence" value="ECO:0007669"/>
    <property type="project" value="TreeGrafter"/>
</dbReference>
<dbReference type="Gene3D" id="3.40.50.720">
    <property type="entry name" value="NAD(P)-binding Rossmann-like Domain"/>
    <property type="match status" value="1"/>
</dbReference>
<reference evidence="5 6" key="1">
    <citation type="submission" date="2015-01" db="EMBL/GenBank/DDBJ databases">
        <title>The Genome Sequence of Ochroconis gallopava CBS43764.</title>
        <authorList>
            <consortium name="The Broad Institute Genomics Platform"/>
            <person name="Cuomo C."/>
            <person name="de Hoog S."/>
            <person name="Gorbushina A."/>
            <person name="Stielow B."/>
            <person name="Teixiera M."/>
            <person name="Abouelleil A."/>
            <person name="Chapman S.B."/>
            <person name="Priest M."/>
            <person name="Young S.K."/>
            <person name="Wortman J."/>
            <person name="Nusbaum C."/>
            <person name="Birren B."/>
        </authorList>
    </citation>
    <scope>NUCLEOTIDE SEQUENCE [LARGE SCALE GENOMIC DNA]</scope>
    <source>
        <strain evidence="5 6">CBS 43764</strain>
    </source>
</reference>